<dbReference type="CDD" id="cd02440">
    <property type="entry name" value="AdoMet_MTases"/>
    <property type="match status" value="1"/>
</dbReference>
<evidence type="ECO:0000256" key="1">
    <source>
        <dbReference type="ARBA" id="ARBA00022603"/>
    </source>
</evidence>
<evidence type="ECO:0008006" key="8">
    <source>
        <dbReference type="Google" id="ProtNLM"/>
    </source>
</evidence>
<dbReference type="Proteomes" id="UP001630127">
    <property type="component" value="Unassembled WGS sequence"/>
</dbReference>
<evidence type="ECO:0000256" key="2">
    <source>
        <dbReference type="ARBA" id="ARBA00022679"/>
    </source>
</evidence>
<dbReference type="InterPro" id="IPR029063">
    <property type="entry name" value="SAM-dependent_MTases_sf"/>
</dbReference>
<dbReference type="EMBL" id="JBJUIK010000003">
    <property type="protein sequence ID" value="KAL3532577.1"/>
    <property type="molecule type" value="Genomic_DNA"/>
</dbReference>
<keyword evidence="2" id="KW-0808">Transferase</keyword>
<evidence type="ECO:0000256" key="4">
    <source>
        <dbReference type="ARBA" id="ARBA00022733"/>
    </source>
</evidence>
<evidence type="ECO:0000313" key="6">
    <source>
        <dbReference type="EMBL" id="KAL3532577.1"/>
    </source>
</evidence>
<proteinExistence type="inferred from homology"/>
<reference evidence="6 7" key="1">
    <citation type="submission" date="2024-11" db="EMBL/GenBank/DDBJ databases">
        <title>A near-complete genome assembly of Cinchona calisaya.</title>
        <authorList>
            <person name="Lian D.C."/>
            <person name="Zhao X.W."/>
            <person name="Wei L."/>
        </authorList>
    </citation>
    <scope>NUCLEOTIDE SEQUENCE [LARGE SCALE GENOMIC DNA]</scope>
    <source>
        <tissue evidence="6">Nenye</tissue>
    </source>
</reference>
<keyword evidence="7" id="KW-1185">Reference proteome</keyword>
<dbReference type="GO" id="GO:0032259">
    <property type="term" value="P:methylation"/>
    <property type="evidence" value="ECO:0007669"/>
    <property type="project" value="UniProtKB-KW"/>
</dbReference>
<dbReference type="SUPFAM" id="SSF53335">
    <property type="entry name" value="S-adenosyl-L-methionine-dependent methyltransferases"/>
    <property type="match status" value="1"/>
</dbReference>
<protein>
    <recommendedName>
        <fullName evidence="8">Caffeoyl-CoA O-methyltransferase</fullName>
    </recommendedName>
</protein>
<dbReference type="PANTHER" id="PTHR10509">
    <property type="entry name" value="O-METHYLTRANSFERASE-RELATED"/>
    <property type="match status" value="1"/>
</dbReference>
<dbReference type="GO" id="GO:0009809">
    <property type="term" value="P:lignin biosynthetic process"/>
    <property type="evidence" value="ECO:0007669"/>
    <property type="project" value="UniProtKB-KW"/>
</dbReference>
<dbReference type="PANTHER" id="PTHR10509:SF82">
    <property type="entry name" value="CAFFEOYL-COA O-METHYLTRANSFERASE-LIKE"/>
    <property type="match status" value="1"/>
</dbReference>
<sequence length="229" mass="25571">MGSEGLLRTPELRQYVLETSVYPRELELLKELRTVTATHPMGIMATDADAGQMLAMLLEMINAKKAIEIGVFTGYSLLLTALTIPHDGKIIAIDPDQEAYDIGLPFIKKAGIGHKINFINSGAQPVLDKLLENPDEQDSFDFAFVDADKVSYAKYHEKLLKLVKIGGIIVYDNTLWMGTVAMEEESVPEMLRESRHCMRELNKLLAADDRVRICQLPSGDGMTICRRLC</sequence>
<dbReference type="AlphaFoldDB" id="A0ABD3AN11"/>
<keyword evidence="3" id="KW-0949">S-adenosyl-L-methionine</keyword>
<keyword evidence="1" id="KW-0489">Methyltransferase</keyword>
<gene>
    <name evidence="6" type="ORF">ACH5RR_006098</name>
</gene>
<name>A0ABD3AN11_9GENT</name>
<evidence type="ECO:0000313" key="7">
    <source>
        <dbReference type="Proteomes" id="UP001630127"/>
    </source>
</evidence>
<comment type="caution">
    <text evidence="6">The sequence shown here is derived from an EMBL/GenBank/DDBJ whole genome shotgun (WGS) entry which is preliminary data.</text>
</comment>
<dbReference type="Gene3D" id="3.40.50.150">
    <property type="entry name" value="Vaccinia Virus protein VP39"/>
    <property type="match status" value="1"/>
</dbReference>
<evidence type="ECO:0000256" key="3">
    <source>
        <dbReference type="ARBA" id="ARBA00022691"/>
    </source>
</evidence>
<organism evidence="6 7">
    <name type="scientific">Cinchona calisaya</name>
    <dbReference type="NCBI Taxonomy" id="153742"/>
    <lineage>
        <taxon>Eukaryota</taxon>
        <taxon>Viridiplantae</taxon>
        <taxon>Streptophyta</taxon>
        <taxon>Embryophyta</taxon>
        <taxon>Tracheophyta</taxon>
        <taxon>Spermatophyta</taxon>
        <taxon>Magnoliopsida</taxon>
        <taxon>eudicotyledons</taxon>
        <taxon>Gunneridae</taxon>
        <taxon>Pentapetalae</taxon>
        <taxon>asterids</taxon>
        <taxon>lamiids</taxon>
        <taxon>Gentianales</taxon>
        <taxon>Rubiaceae</taxon>
        <taxon>Cinchonoideae</taxon>
        <taxon>Cinchoneae</taxon>
        <taxon>Cinchona</taxon>
    </lineage>
</organism>
<dbReference type="InterPro" id="IPR050362">
    <property type="entry name" value="Cation-dep_OMT"/>
</dbReference>
<dbReference type="InterPro" id="IPR002935">
    <property type="entry name" value="SAM_O-MeTrfase"/>
</dbReference>
<dbReference type="Pfam" id="PF01596">
    <property type="entry name" value="Methyltransf_3"/>
    <property type="match status" value="1"/>
</dbReference>
<dbReference type="GO" id="GO:0008168">
    <property type="term" value="F:methyltransferase activity"/>
    <property type="evidence" value="ECO:0007669"/>
    <property type="project" value="UniProtKB-KW"/>
</dbReference>
<comment type="similarity">
    <text evidence="5">Belongs to the class I-like SAM-binding methyltransferase superfamily. Cation-dependent O-methyltransferase family.</text>
</comment>
<evidence type="ECO:0000256" key="5">
    <source>
        <dbReference type="ARBA" id="ARBA00023453"/>
    </source>
</evidence>
<dbReference type="PROSITE" id="PS51682">
    <property type="entry name" value="SAM_OMT_I"/>
    <property type="match status" value="1"/>
</dbReference>
<accession>A0ABD3AN11</accession>
<keyword evidence="4" id="KW-0438">Lignin biosynthesis</keyword>